<dbReference type="InterPro" id="IPR013216">
    <property type="entry name" value="Methyltransf_11"/>
</dbReference>
<keyword evidence="2" id="KW-0808">Transferase</keyword>
<dbReference type="InterPro" id="IPR029063">
    <property type="entry name" value="SAM-dependent_MTases_sf"/>
</dbReference>
<keyword evidence="2" id="KW-0489">Methyltransferase</keyword>
<accession>A0A7J2U4B6</accession>
<feature type="domain" description="Methyltransferase type 11" evidence="1">
    <location>
        <begin position="121"/>
        <end position="230"/>
    </location>
</feature>
<dbReference type="SUPFAM" id="SSF53335">
    <property type="entry name" value="S-adenosyl-L-methionine-dependent methyltransferases"/>
    <property type="match status" value="1"/>
</dbReference>
<evidence type="ECO:0000259" key="1">
    <source>
        <dbReference type="Pfam" id="PF08241"/>
    </source>
</evidence>
<dbReference type="Pfam" id="PF08241">
    <property type="entry name" value="Methyltransf_11"/>
    <property type="match status" value="1"/>
</dbReference>
<protein>
    <submittedName>
        <fullName evidence="2">Class I SAM-dependent methyltransferase</fullName>
    </submittedName>
</protein>
<reference evidence="2" key="1">
    <citation type="journal article" date="2020" name="mSystems">
        <title>Genome- and Community-Level Interaction Insights into Carbon Utilization and Element Cycling Functions of Hydrothermarchaeota in Hydrothermal Sediment.</title>
        <authorList>
            <person name="Zhou Z."/>
            <person name="Liu Y."/>
            <person name="Xu W."/>
            <person name="Pan J."/>
            <person name="Luo Z.H."/>
            <person name="Li M."/>
        </authorList>
    </citation>
    <scope>NUCLEOTIDE SEQUENCE [LARGE SCALE GENOMIC DNA]</scope>
    <source>
        <strain evidence="2">SpSt-125</strain>
    </source>
</reference>
<name>A0A7J2U4B6_9CREN</name>
<dbReference type="EMBL" id="DSEU01000058">
    <property type="protein sequence ID" value="HEM67546.1"/>
    <property type="molecule type" value="Genomic_DNA"/>
</dbReference>
<dbReference type="CDD" id="cd02440">
    <property type="entry name" value="AdoMet_MTases"/>
    <property type="match status" value="1"/>
</dbReference>
<gene>
    <name evidence="2" type="ORF">ENO26_08320</name>
</gene>
<dbReference type="GO" id="GO:0032259">
    <property type="term" value="P:methylation"/>
    <property type="evidence" value="ECO:0007669"/>
    <property type="project" value="UniProtKB-KW"/>
</dbReference>
<organism evidence="2">
    <name type="scientific">Ignisphaera aggregans</name>
    <dbReference type="NCBI Taxonomy" id="334771"/>
    <lineage>
        <taxon>Archaea</taxon>
        <taxon>Thermoproteota</taxon>
        <taxon>Thermoprotei</taxon>
        <taxon>Desulfurococcales</taxon>
        <taxon>Desulfurococcaceae</taxon>
        <taxon>Ignisphaera</taxon>
    </lineage>
</organism>
<proteinExistence type="predicted"/>
<dbReference type="GO" id="GO:0008757">
    <property type="term" value="F:S-adenosylmethionine-dependent methyltransferase activity"/>
    <property type="evidence" value="ECO:0007669"/>
    <property type="project" value="InterPro"/>
</dbReference>
<dbReference type="Gene3D" id="3.40.50.150">
    <property type="entry name" value="Vaccinia Virus protein VP39"/>
    <property type="match status" value="1"/>
</dbReference>
<comment type="caution">
    <text evidence="2">The sequence shown here is derived from an EMBL/GenBank/DDBJ whole genome shotgun (WGS) entry which is preliminary data.</text>
</comment>
<sequence length="242" mass="28082">MSSCKLRISNLMHLIPFIGRILRFSQEYRYRHRILDYVINRSKQCKLSCVSVESINWASHTFIAPKDYINLTLKLTLIDLAILRNKLEGNITPSLHWSRRFEYPFTYYQCISNSRKKLVILDAGAGLNPLQILLALSGHFVVSLDNDIKVLIKLSKILKSSFKLKIFPCRADVLQLPFKENFFDCVICISVIEHILDYLNPKFDLRLSYAILKTWLCELARVTKPGGRICVTFDVDLSKRRP</sequence>
<evidence type="ECO:0000313" key="2">
    <source>
        <dbReference type="EMBL" id="HEM67546.1"/>
    </source>
</evidence>
<dbReference type="AlphaFoldDB" id="A0A7J2U4B6"/>